<evidence type="ECO:0000313" key="1">
    <source>
        <dbReference type="EMBL" id="QCE14201.1"/>
    </source>
</evidence>
<evidence type="ECO:0000313" key="2">
    <source>
        <dbReference type="Proteomes" id="UP000501690"/>
    </source>
</evidence>
<protein>
    <submittedName>
        <fullName evidence="1">Uncharacterized protein</fullName>
    </submittedName>
</protein>
<sequence>MNVPLGSTSVVPKILGSVMNCLADLICRLAVALLAARDSDTVCYERKKASENWEKL</sequence>
<keyword evidence="2" id="KW-1185">Reference proteome</keyword>
<dbReference type="EMBL" id="CP039355">
    <property type="protein sequence ID" value="QCE14201.1"/>
    <property type="molecule type" value="Genomic_DNA"/>
</dbReference>
<dbReference type="AlphaFoldDB" id="A0A4D6NMQ9"/>
<proteinExistence type="predicted"/>
<dbReference type="Proteomes" id="UP000501690">
    <property type="component" value="Linkage Group LG11"/>
</dbReference>
<gene>
    <name evidence="1" type="ORF">DEO72_LG11g1200</name>
</gene>
<accession>A0A4D6NMQ9</accession>
<organism evidence="1 2">
    <name type="scientific">Vigna unguiculata</name>
    <name type="common">Cowpea</name>
    <dbReference type="NCBI Taxonomy" id="3917"/>
    <lineage>
        <taxon>Eukaryota</taxon>
        <taxon>Viridiplantae</taxon>
        <taxon>Streptophyta</taxon>
        <taxon>Embryophyta</taxon>
        <taxon>Tracheophyta</taxon>
        <taxon>Spermatophyta</taxon>
        <taxon>Magnoliopsida</taxon>
        <taxon>eudicotyledons</taxon>
        <taxon>Gunneridae</taxon>
        <taxon>Pentapetalae</taxon>
        <taxon>rosids</taxon>
        <taxon>fabids</taxon>
        <taxon>Fabales</taxon>
        <taxon>Fabaceae</taxon>
        <taxon>Papilionoideae</taxon>
        <taxon>50 kb inversion clade</taxon>
        <taxon>NPAAA clade</taxon>
        <taxon>indigoferoid/millettioid clade</taxon>
        <taxon>Phaseoleae</taxon>
        <taxon>Vigna</taxon>
    </lineage>
</organism>
<name>A0A4D6NMQ9_VIGUN</name>
<reference evidence="1 2" key="1">
    <citation type="submission" date="2019-04" db="EMBL/GenBank/DDBJ databases">
        <title>An improved genome assembly and genetic linkage map for asparagus bean, Vigna unguiculata ssp. sesquipedialis.</title>
        <authorList>
            <person name="Xia Q."/>
            <person name="Zhang R."/>
            <person name="Dong Y."/>
        </authorList>
    </citation>
    <scope>NUCLEOTIDE SEQUENCE [LARGE SCALE GENOMIC DNA]</scope>
    <source>
        <tissue evidence="1">Leaf</tissue>
    </source>
</reference>